<name>A0A7M4DDC3_9MICO</name>
<keyword evidence="6 8" id="KW-0274">FAD</keyword>
<keyword evidence="5 8" id="KW-0285">Flavoprotein</keyword>
<dbReference type="InterPro" id="IPR006231">
    <property type="entry name" value="MQO"/>
</dbReference>
<dbReference type="EC" id="1.1.5.4" evidence="8"/>
<evidence type="ECO:0000256" key="2">
    <source>
        <dbReference type="ARBA" id="ARBA00001974"/>
    </source>
</evidence>
<dbReference type="PANTHER" id="PTHR43104">
    <property type="entry name" value="L-2-HYDROXYGLUTARATE DEHYDROGENASE, MITOCHONDRIAL"/>
    <property type="match status" value="1"/>
</dbReference>
<organism evidence="9 10">
    <name type="scientific">Occultella aeris</name>
    <dbReference type="NCBI Taxonomy" id="2761496"/>
    <lineage>
        <taxon>Bacteria</taxon>
        <taxon>Bacillati</taxon>
        <taxon>Actinomycetota</taxon>
        <taxon>Actinomycetes</taxon>
        <taxon>Micrococcales</taxon>
        <taxon>Ruaniaceae</taxon>
        <taxon>Occultella</taxon>
    </lineage>
</organism>
<dbReference type="Gene3D" id="3.50.50.60">
    <property type="entry name" value="FAD/NAD(P)-binding domain"/>
    <property type="match status" value="1"/>
</dbReference>
<dbReference type="Pfam" id="PF06039">
    <property type="entry name" value="Mqo"/>
    <property type="match status" value="1"/>
</dbReference>
<dbReference type="GO" id="GO:0047545">
    <property type="term" value="F:(S)-2-hydroxyglutarate dehydrogenase activity"/>
    <property type="evidence" value="ECO:0007669"/>
    <property type="project" value="TreeGrafter"/>
</dbReference>
<dbReference type="Proteomes" id="UP000419743">
    <property type="component" value="Unassembled WGS sequence"/>
</dbReference>
<dbReference type="NCBIfam" id="TIGR01320">
    <property type="entry name" value="mal_quin_oxido"/>
    <property type="match status" value="1"/>
</dbReference>
<evidence type="ECO:0000256" key="4">
    <source>
        <dbReference type="ARBA" id="ARBA00022532"/>
    </source>
</evidence>
<dbReference type="AlphaFoldDB" id="A0A7M4DDC3"/>
<dbReference type="Gene3D" id="3.30.9.10">
    <property type="entry name" value="D-Amino Acid Oxidase, subunit A, domain 2"/>
    <property type="match status" value="1"/>
</dbReference>
<comment type="catalytic activity">
    <reaction evidence="1 8">
        <text>(S)-malate + a quinone = a quinol + oxaloacetate</text>
        <dbReference type="Rhea" id="RHEA:46012"/>
        <dbReference type="ChEBI" id="CHEBI:15589"/>
        <dbReference type="ChEBI" id="CHEBI:16452"/>
        <dbReference type="ChEBI" id="CHEBI:24646"/>
        <dbReference type="ChEBI" id="CHEBI:132124"/>
        <dbReference type="EC" id="1.1.5.4"/>
    </reaction>
</comment>
<sequence length="489" mass="52719">MGSGTTDVALIGAGIMSATLGTLIQHLEPDWSIEIFESLDGAALESSNAWHNAGTGHAGFCELDYATPLPGGGLDVSKSIAINEQFHVTRQFWSALVTCGDLPTPSAFVNPTPHVAFVTGAEQVSLLRTWYAALRSQPLFANLHYSDDPAQIGEWSRALVERRTPGEPIAATYEASGTDVDYGALTRALTDTLVERGARLHLHQRVTDLRRDGEGWMIEHRTPTGVATTPARFVFVGAGGGSLRLLQRSGVPEANGFGGFPVSGKFLRTRTSEVVDAHPVKAYGLAEKGVPGLGAPHLDHRTVDGEDSLLFGPFAGFDPRFLKAGSRLDLFRTIRPGNIAPMLTVAKDNFDLLKYLIREITAPRDKQMRALRKMMPAAVDADWEMIDAGKRVQVIGRNERGHGALQFGTELVISPGNNLAGLLGASPGASTAVPVMIRLLQEAFPDRYQGWTQPLRELVPSLGRSMNTDEEWALEIRRATAQTLGLGGA</sequence>
<protein>
    <recommendedName>
        <fullName evidence="8">Probable malate:quinone oxidoreductase</fullName>
        <ecNumber evidence="8">1.1.5.4</ecNumber>
    </recommendedName>
    <alternativeName>
        <fullName evidence="8">MQO</fullName>
    </alternativeName>
    <alternativeName>
        <fullName evidence="8">Malate dehydrogenase [quinone]</fullName>
    </alternativeName>
</protein>
<dbReference type="NCBIfam" id="NF003606">
    <property type="entry name" value="PRK05257.2-1"/>
    <property type="match status" value="1"/>
</dbReference>
<comment type="cofactor">
    <cofactor evidence="2 8">
        <name>FAD</name>
        <dbReference type="ChEBI" id="CHEBI:57692"/>
    </cofactor>
</comment>
<proteinExistence type="inferred from homology"/>
<dbReference type="NCBIfam" id="NF003611">
    <property type="entry name" value="PRK05257.3-2"/>
    <property type="match status" value="1"/>
</dbReference>
<evidence type="ECO:0000256" key="7">
    <source>
        <dbReference type="ARBA" id="ARBA00023002"/>
    </source>
</evidence>
<evidence type="ECO:0000256" key="6">
    <source>
        <dbReference type="ARBA" id="ARBA00022827"/>
    </source>
</evidence>
<comment type="similarity">
    <text evidence="8">Belongs to the MQO family.</text>
</comment>
<dbReference type="EMBL" id="CACRYJ010000004">
    <property type="protein sequence ID" value="VZO34842.1"/>
    <property type="molecule type" value="Genomic_DNA"/>
</dbReference>
<keyword evidence="10" id="KW-1185">Reference proteome</keyword>
<evidence type="ECO:0000256" key="8">
    <source>
        <dbReference type="HAMAP-Rule" id="MF_00212"/>
    </source>
</evidence>
<dbReference type="UniPathway" id="UPA00223">
    <property type="reaction ID" value="UER01008"/>
</dbReference>
<keyword evidence="7 8" id="KW-0560">Oxidoreductase</keyword>
<gene>
    <name evidence="9" type="primary">mqo1</name>
    <name evidence="8" type="synonym">mqo</name>
    <name evidence="9" type="ORF">HALOF300_00112</name>
</gene>
<evidence type="ECO:0000256" key="5">
    <source>
        <dbReference type="ARBA" id="ARBA00022630"/>
    </source>
</evidence>
<evidence type="ECO:0000313" key="10">
    <source>
        <dbReference type="Proteomes" id="UP000419743"/>
    </source>
</evidence>
<evidence type="ECO:0000256" key="1">
    <source>
        <dbReference type="ARBA" id="ARBA00001139"/>
    </source>
</evidence>
<dbReference type="InterPro" id="IPR036188">
    <property type="entry name" value="FAD/NAD-bd_sf"/>
</dbReference>
<dbReference type="PANTHER" id="PTHR43104:SF2">
    <property type="entry name" value="L-2-HYDROXYGLUTARATE DEHYDROGENASE, MITOCHONDRIAL"/>
    <property type="match status" value="1"/>
</dbReference>
<evidence type="ECO:0000313" key="9">
    <source>
        <dbReference type="EMBL" id="VZO34842.1"/>
    </source>
</evidence>
<comment type="caution">
    <text evidence="9">The sequence shown here is derived from an EMBL/GenBank/DDBJ whole genome shotgun (WGS) entry which is preliminary data.</text>
</comment>
<comment type="pathway">
    <text evidence="3 8">Carbohydrate metabolism; tricarboxylic acid cycle; oxaloacetate from (S)-malate (quinone route): step 1/1.</text>
</comment>
<dbReference type="GO" id="GO:0006099">
    <property type="term" value="P:tricarboxylic acid cycle"/>
    <property type="evidence" value="ECO:0007669"/>
    <property type="project" value="UniProtKB-UniRule"/>
</dbReference>
<dbReference type="SUPFAM" id="SSF51905">
    <property type="entry name" value="FAD/NAD(P)-binding domain"/>
    <property type="match status" value="1"/>
</dbReference>
<dbReference type="GO" id="GO:0008924">
    <property type="term" value="F:L-malate dehydrogenase (quinone) activity"/>
    <property type="evidence" value="ECO:0007669"/>
    <property type="project" value="UniProtKB-UniRule"/>
</dbReference>
<dbReference type="HAMAP" id="MF_00212">
    <property type="entry name" value="MQO"/>
    <property type="match status" value="1"/>
</dbReference>
<accession>A0A7M4DDC3</accession>
<keyword evidence="4 8" id="KW-0816">Tricarboxylic acid cycle</keyword>
<evidence type="ECO:0000256" key="3">
    <source>
        <dbReference type="ARBA" id="ARBA00005012"/>
    </source>
</evidence>
<reference evidence="9 10" key="1">
    <citation type="submission" date="2019-11" db="EMBL/GenBank/DDBJ databases">
        <authorList>
            <person name="Criscuolo A."/>
        </authorList>
    </citation>
    <scope>NUCLEOTIDE SEQUENCE [LARGE SCALE GENOMIC DNA]</scope>
    <source>
        <strain evidence="9">CIP111667</strain>
    </source>
</reference>
<dbReference type="RefSeq" id="WP_156738702.1">
    <property type="nucleotide sequence ID" value="NZ_CACRYJ010000004.1"/>
</dbReference>